<name>A0A4U1B764_9GAMM</name>
<dbReference type="InterPro" id="IPR005793">
    <property type="entry name" value="Formyl_trans_C"/>
</dbReference>
<accession>A0A4U1B764</accession>
<dbReference type="Pfam" id="PF00551">
    <property type="entry name" value="Formyl_trans_N"/>
    <property type="match status" value="1"/>
</dbReference>
<comment type="caution">
    <text evidence="11">The sequence shown here is derived from an EMBL/GenBank/DDBJ whole genome shotgun (WGS) entry which is preliminary data.</text>
</comment>
<dbReference type="GO" id="GO:0004479">
    <property type="term" value="F:methionyl-tRNA formyltransferase activity"/>
    <property type="evidence" value="ECO:0007669"/>
    <property type="project" value="UniProtKB-UniRule"/>
</dbReference>
<evidence type="ECO:0000256" key="1">
    <source>
        <dbReference type="ARBA" id="ARBA00002606"/>
    </source>
</evidence>
<dbReference type="InterPro" id="IPR005794">
    <property type="entry name" value="Fmt"/>
</dbReference>
<dbReference type="InterPro" id="IPR036477">
    <property type="entry name" value="Formyl_transf_N_sf"/>
</dbReference>
<protein>
    <recommendedName>
        <fullName evidence="4 8">Methionyl-tRNA formyltransferase</fullName>
        <ecNumber evidence="3 8">2.1.2.9</ecNumber>
    </recommendedName>
</protein>
<dbReference type="InterPro" id="IPR001555">
    <property type="entry name" value="GART_AS"/>
</dbReference>
<dbReference type="PANTHER" id="PTHR11138:SF5">
    <property type="entry name" value="METHIONYL-TRNA FORMYLTRANSFERASE, MITOCHONDRIAL"/>
    <property type="match status" value="1"/>
</dbReference>
<evidence type="ECO:0000313" key="11">
    <source>
        <dbReference type="EMBL" id="TKB46424.1"/>
    </source>
</evidence>
<dbReference type="CDD" id="cd08646">
    <property type="entry name" value="FMT_core_Met-tRNA-FMT_N"/>
    <property type="match status" value="1"/>
</dbReference>
<dbReference type="AlphaFoldDB" id="A0A4U1B764"/>
<dbReference type="PANTHER" id="PTHR11138">
    <property type="entry name" value="METHIONYL-TRNA FORMYLTRANSFERASE"/>
    <property type="match status" value="1"/>
</dbReference>
<dbReference type="OrthoDB" id="9802815at2"/>
<evidence type="ECO:0000259" key="10">
    <source>
        <dbReference type="Pfam" id="PF02911"/>
    </source>
</evidence>
<feature type="domain" description="Formyl transferase C-terminal" evidence="10">
    <location>
        <begin position="207"/>
        <end position="309"/>
    </location>
</feature>
<organism evidence="11 12">
    <name type="scientific">Thalassotalea mangrovi</name>
    <dbReference type="NCBI Taxonomy" id="2572245"/>
    <lineage>
        <taxon>Bacteria</taxon>
        <taxon>Pseudomonadati</taxon>
        <taxon>Pseudomonadota</taxon>
        <taxon>Gammaproteobacteria</taxon>
        <taxon>Alteromonadales</taxon>
        <taxon>Colwelliaceae</taxon>
        <taxon>Thalassotalea</taxon>
    </lineage>
</organism>
<feature type="binding site" evidence="8">
    <location>
        <begin position="113"/>
        <end position="116"/>
    </location>
    <ligand>
        <name>(6S)-5,6,7,8-tetrahydrofolate</name>
        <dbReference type="ChEBI" id="CHEBI:57453"/>
    </ligand>
</feature>
<dbReference type="EC" id="2.1.2.9" evidence="3 8"/>
<dbReference type="Pfam" id="PF02911">
    <property type="entry name" value="Formyl_trans_C"/>
    <property type="match status" value="1"/>
</dbReference>
<evidence type="ECO:0000256" key="5">
    <source>
        <dbReference type="ARBA" id="ARBA00022679"/>
    </source>
</evidence>
<dbReference type="PROSITE" id="PS00373">
    <property type="entry name" value="GART"/>
    <property type="match status" value="1"/>
</dbReference>
<evidence type="ECO:0000256" key="4">
    <source>
        <dbReference type="ARBA" id="ARBA00016014"/>
    </source>
</evidence>
<keyword evidence="5 8" id="KW-0808">Transferase</keyword>
<keyword evidence="12" id="KW-1185">Reference proteome</keyword>
<dbReference type="CDD" id="cd08704">
    <property type="entry name" value="Met_tRNA_FMT_C"/>
    <property type="match status" value="1"/>
</dbReference>
<dbReference type="GO" id="GO:0005829">
    <property type="term" value="C:cytosol"/>
    <property type="evidence" value="ECO:0007669"/>
    <property type="project" value="TreeGrafter"/>
</dbReference>
<keyword evidence="6 8" id="KW-0648">Protein biosynthesis</keyword>
<reference evidence="11 12" key="1">
    <citation type="submission" date="2019-04" db="EMBL/GenBank/DDBJ databases">
        <title>Thalassotalea guangxiensis sp. nov., isolated from sediment of the coastal wetland.</title>
        <authorList>
            <person name="Zheng S."/>
            <person name="Zhang D."/>
        </authorList>
    </citation>
    <scope>NUCLEOTIDE SEQUENCE [LARGE SCALE GENOMIC DNA]</scope>
    <source>
        <strain evidence="11 12">ZS-4</strain>
    </source>
</reference>
<comment type="similarity">
    <text evidence="2 8">Belongs to the Fmt family.</text>
</comment>
<dbReference type="InterPro" id="IPR044135">
    <property type="entry name" value="Met-tRNA-FMT_C"/>
</dbReference>
<dbReference type="FunFam" id="3.40.50.170:FF:000003">
    <property type="entry name" value="Methionyl-tRNA formyltransferase"/>
    <property type="match status" value="1"/>
</dbReference>
<proteinExistence type="inferred from homology"/>
<dbReference type="InterPro" id="IPR041711">
    <property type="entry name" value="Met-tRNA-FMT_N"/>
</dbReference>
<dbReference type="InterPro" id="IPR002376">
    <property type="entry name" value="Formyl_transf_N"/>
</dbReference>
<evidence type="ECO:0000313" key="12">
    <source>
        <dbReference type="Proteomes" id="UP000307999"/>
    </source>
</evidence>
<dbReference type="Gene3D" id="3.40.50.170">
    <property type="entry name" value="Formyl transferase, N-terminal domain"/>
    <property type="match status" value="1"/>
</dbReference>
<sequence length="323" mass="34888">MSSPLKIIFAGTPDFAARHLQGLLDSNHEVVAVYCPIDKPAGRGKKLTPCAVKQLALQHQIPVEQPVNFKATSDQQTLASYDADIMVVVAYGLLLPKVVLDTPRLGCINVHGSILPRWRGAAPIQRAVEAGDPQTGVTIMQMDEGLDTGDMIATAICDIASDETSSSLYEKLAVLGPKALVETLDLIAGQQASATPQDDKQATYAHKLSKDEAILDWQQNAAVLERKIRAYQPWPFAQIHLEDDKQQIQRIKIWQAHISEGKPGTAAGTILAADKHGIVVQCADQALCLTQLQAPGKKPMSVADILNGRAEWFVPGTPITGKK</sequence>
<evidence type="ECO:0000256" key="2">
    <source>
        <dbReference type="ARBA" id="ARBA00010699"/>
    </source>
</evidence>
<dbReference type="RefSeq" id="WP_136734997.1">
    <property type="nucleotide sequence ID" value="NZ_SWDB01000009.1"/>
</dbReference>
<dbReference type="InterPro" id="IPR011034">
    <property type="entry name" value="Formyl_transferase-like_C_sf"/>
</dbReference>
<dbReference type="EMBL" id="SWDB01000009">
    <property type="protein sequence ID" value="TKB46424.1"/>
    <property type="molecule type" value="Genomic_DNA"/>
</dbReference>
<gene>
    <name evidence="8" type="primary">fmt</name>
    <name evidence="11" type="ORF">E8M12_05045</name>
</gene>
<dbReference type="Gene3D" id="3.10.25.10">
    <property type="entry name" value="Formyl transferase, C-terminal domain"/>
    <property type="match status" value="1"/>
</dbReference>
<evidence type="ECO:0000256" key="8">
    <source>
        <dbReference type="HAMAP-Rule" id="MF_00182"/>
    </source>
</evidence>
<evidence type="ECO:0000259" key="9">
    <source>
        <dbReference type="Pfam" id="PF00551"/>
    </source>
</evidence>
<evidence type="ECO:0000256" key="6">
    <source>
        <dbReference type="ARBA" id="ARBA00022917"/>
    </source>
</evidence>
<feature type="domain" description="Formyl transferase N-terminal" evidence="9">
    <location>
        <begin position="6"/>
        <end position="184"/>
    </location>
</feature>
<dbReference type="Proteomes" id="UP000307999">
    <property type="component" value="Unassembled WGS sequence"/>
</dbReference>
<dbReference type="SUPFAM" id="SSF50486">
    <property type="entry name" value="FMT C-terminal domain-like"/>
    <property type="match status" value="1"/>
</dbReference>
<dbReference type="HAMAP" id="MF_00182">
    <property type="entry name" value="Formyl_trans"/>
    <property type="match status" value="1"/>
</dbReference>
<comment type="catalytic activity">
    <reaction evidence="7 8">
        <text>L-methionyl-tRNA(fMet) + (6R)-10-formyltetrahydrofolate = N-formyl-L-methionyl-tRNA(fMet) + (6S)-5,6,7,8-tetrahydrofolate + H(+)</text>
        <dbReference type="Rhea" id="RHEA:24380"/>
        <dbReference type="Rhea" id="RHEA-COMP:9952"/>
        <dbReference type="Rhea" id="RHEA-COMP:9953"/>
        <dbReference type="ChEBI" id="CHEBI:15378"/>
        <dbReference type="ChEBI" id="CHEBI:57453"/>
        <dbReference type="ChEBI" id="CHEBI:78530"/>
        <dbReference type="ChEBI" id="CHEBI:78844"/>
        <dbReference type="ChEBI" id="CHEBI:195366"/>
        <dbReference type="EC" id="2.1.2.9"/>
    </reaction>
</comment>
<comment type="function">
    <text evidence="1 8">Attaches a formyl group to the free amino group of methionyl-tRNA(fMet). The formyl group appears to play a dual role in the initiator identity of N-formylmethionyl-tRNA by promoting its recognition by IF2 and preventing the misappropriation of this tRNA by the elongation apparatus.</text>
</comment>
<evidence type="ECO:0000256" key="7">
    <source>
        <dbReference type="ARBA" id="ARBA00048558"/>
    </source>
</evidence>
<dbReference type="NCBIfam" id="TIGR00460">
    <property type="entry name" value="fmt"/>
    <property type="match status" value="1"/>
</dbReference>
<dbReference type="InterPro" id="IPR037022">
    <property type="entry name" value="Formyl_trans_C_sf"/>
</dbReference>
<evidence type="ECO:0000256" key="3">
    <source>
        <dbReference type="ARBA" id="ARBA00012261"/>
    </source>
</evidence>
<dbReference type="SUPFAM" id="SSF53328">
    <property type="entry name" value="Formyltransferase"/>
    <property type="match status" value="1"/>
</dbReference>